<reference evidence="2" key="2">
    <citation type="journal article" date="2018" name="Plant J.">
        <title>The Sorghum bicolor reference genome: improved assembly, gene annotations, a transcriptome atlas, and signatures of genome organization.</title>
        <authorList>
            <person name="McCormick R.F."/>
            <person name="Truong S.K."/>
            <person name="Sreedasyam A."/>
            <person name="Jenkins J."/>
            <person name="Shu S."/>
            <person name="Sims D."/>
            <person name="Kennedy M."/>
            <person name="Amirebrahimi M."/>
            <person name="Weers B.D."/>
            <person name="McKinley B."/>
            <person name="Mattison A."/>
            <person name="Morishige D.T."/>
            <person name="Grimwood J."/>
            <person name="Schmutz J."/>
            <person name="Mullet J.E."/>
        </authorList>
    </citation>
    <scope>NUCLEOTIDE SEQUENCE [LARGE SCALE GENOMIC DNA]</scope>
    <source>
        <strain evidence="2">cv. BTx623</strain>
    </source>
</reference>
<dbReference type="Gramene" id="KXG31454">
    <property type="protein sequence ID" value="KXG31454"/>
    <property type="gene ID" value="SORBI_3003G003101"/>
</dbReference>
<protein>
    <submittedName>
        <fullName evidence="1">Uncharacterized protein</fullName>
    </submittedName>
</protein>
<sequence>MGLSSKCIRRWRARTQMWERKRNRRWQAQTKGDVAMHGLRERERCGHAAGWEEARDKVCGWVRVRGGFL</sequence>
<gene>
    <name evidence="1" type="ORF">SORBI_3003G003101</name>
</gene>
<evidence type="ECO:0000313" key="2">
    <source>
        <dbReference type="Proteomes" id="UP000000768"/>
    </source>
</evidence>
<dbReference type="EMBL" id="CM000762">
    <property type="protein sequence ID" value="KXG31454.2"/>
    <property type="molecule type" value="Genomic_DNA"/>
</dbReference>
<evidence type="ECO:0000313" key="1">
    <source>
        <dbReference type="EMBL" id="KXG31454.2"/>
    </source>
</evidence>
<reference evidence="1 2" key="1">
    <citation type="journal article" date="2009" name="Nature">
        <title>The Sorghum bicolor genome and the diversification of grasses.</title>
        <authorList>
            <person name="Paterson A.H."/>
            <person name="Bowers J.E."/>
            <person name="Bruggmann R."/>
            <person name="Dubchak I."/>
            <person name="Grimwood J."/>
            <person name="Gundlach H."/>
            <person name="Haberer G."/>
            <person name="Hellsten U."/>
            <person name="Mitros T."/>
            <person name="Poliakov A."/>
            <person name="Schmutz J."/>
            <person name="Spannagl M."/>
            <person name="Tang H."/>
            <person name="Wang X."/>
            <person name="Wicker T."/>
            <person name="Bharti A.K."/>
            <person name="Chapman J."/>
            <person name="Feltus F.A."/>
            <person name="Gowik U."/>
            <person name="Grigoriev I.V."/>
            <person name="Lyons E."/>
            <person name="Maher C.A."/>
            <person name="Martis M."/>
            <person name="Narechania A."/>
            <person name="Otillar R.P."/>
            <person name="Penning B.W."/>
            <person name="Salamov A.A."/>
            <person name="Wang Y."/>
            <person name="Zhang L."/>
            <person name="Carpita N.C."/>
            <person name="Freeling M."/>
            <person name="Gingle A.R."/>
            <person name="Hash C.T."/>
            <person name="Keller B."/>
            <person name="Klein P."/>
            <person name="Kresovich S."/>
            <person name="McCann M.C."/>
            <person name="Ming R."/>
            <person name="Peterson D.G."/>
            <person name="Mehboob-ur-Rahman"/>
            <person name="Ware D."/>
            <person name="Westhoff P."/>
            <person name="Mayer K.F."/>
            <person name="Messing J."/>
            <person name="Rokhsar D.S."/>
        </authorList>
    </citation>
    <scope>NUCLEOTIDE SEQUENCE [LARGE SCALE GENOMIC DNA]</scope>
    <source>
        <strain evidence="2">cv. BTx623</strain>
    </source>
</reference>
<proteinExistence type="predicted"/>
<dbReference type="InParanoid" id="A0A1B6Q0L1"/>
<keyword evidence="2" id="KW-1185">Reference proteome</keyword>
<dbReference type="Proteomes" id="UP000000768">
    <property type="component" value="Chromosome 3"/>
</dbReference>
<accession>A0A1B6Q0L1</accession>
<name>A0A1B6Q0L1_SORBI</name>
<organism evidence="1 2">
    <name type="scientific">Sorghum bicolor</name>
    <name type="common">Sorghum</name>
    <name type="synonym">Sorghum vulgare</name>
    <dbReference type="NCBI Taxonomy" id="4558"/>
    <lineage>
        <taxon>Eukaryota</taxon>
        <taxon>Viridiplantae</taxon>
        <taxon>Streptophyta</taxon>
        <taxon>Embryophyta</taxon>
        <taxon>Tracheophyta</taxon>
        <taxon>Spermatophyta</taxon>
        <taxon>Magnoliopsida</taxon>
        <taxon>Liliopsida</taxon>
        <taxon>Poales</taxon>
        <taxon>Poaceae</taxon>
        <taxon>PACMAD clade</taxon>
        <taxon>Panicoideae</taxon>
        <taxon>Andropogonodae</taxon>
        <taxon>Andropogoneae</taxon>
        <taxon>Sorghinae</taxon>
        <taxon>Sorghum</taxon>
    </lineage>
</organism>
<dbReference type="AlphaFoldDB" id="A0A1B6Q0L1"/>